<feature type="region of interest" description="Disordered" evidence="1">
    <location>
        <begin position="167"/>
        <end position="233"/>
    </location>
</feature>
<dbReference type="Pfam" id="PF14303">
    <property type="entry name" value="NAM-associated"/>
    <property type="match status" value="1"/>
</dbReference>
<feature type="compositionally biased region" description="Polar residues" evidence="1">
    <location>
        <begin position="196"/>
        <end position="206"/>
    </location>
</feature>
<reference evidence="3" key="2">
    <citation type="journal article" date="2015" name="Data Brief">
        <title>Shoot transcriptome of the giant reed, Arundo donax.</title>
        <authorList>
            <person name="Barrero R.A."/>
            <person name="Guerrero F.D."/>
            <person name="Moolhuijzen P."/>
            <person name="Goolsby J.A."/>
            <person name="Tidwell J."/>
            <person name="Bellgard S.E."/>
            <person name="Bellgard M.I."/>
        </authorList>
    </citation>
    <scope>NUCLEOTIDE SEQUENCE</scope>
    <source>
        <tissue evidence="3">Shoot tissue taken approximately 20 cm above the soil surface</tissue>
    </source>
</reference>
<evidence type="ECO:0000259" key="2">
    <source>
        <dbReference type="PROSITE" id="PS50090"/>
    </source>
</evidence>
<accession>A0A0A8Z2D1</accession>
<evidence type="ECO:0000313" key="3">
    <source>
        <dbReference type="EMBL" id="JAD29007.1"/>
    </source>
</evidence>
<sequence length="259" mass="29647">MASYTQLMSEDIDLEELSLPLTPPELAAPSNGVKGSTRRAGNYTHEEDIQLYISQEAISTDPIISNEQPGKAYWKQIADHFHVNRVFESDRNANSLEHRWSTLAKECSKFQGYYDRVERRHPSGILYKEHILEARALYALKDPKKKKFLFIHCWLKVRNCPKFQGLESHKRVRPSKSSMPSDAPTAIEENGDDSNKSATPDSSQPSSKKRPPGRKQSNDKMKNGGDSSEYKEAIQELVAVKEKEGKLKEERWRETKEIQ</sequence>
<proteinExistence type="predicted"/>
<reference evidence="3" key="1">
    <citation type="submission" date="2014-09" db="EMBL/GenBank/DDBJ databases">
        <authorList>
            <person name="Magalhaes I.L.F."/>
            <person name="Oliveira U."/>
            <person name="Santos F.R."/>
            <person name="Vidigal T.H.D.A."/>
            <person name="Brescovit A.D."/>
            <person name="Santos A.J."/>
        </authorList>
    </citation>
    <scope>NUCLEOTIDE SEQUENCE</scope>
    <source>
        <tissue evidence="3">Shoot tissue taken approximately 20 cm above the soil surface</tissue>
    </source>
</reference>
<protein>
    <recommendedName>
        <fullName evidence="2">Myb-like domain-containing protein</fullName>
    </recommendedName>
</protein>
<feature type="compositionally biased region" description="Basic and acidic residues" evidence="1">
    <location>
        <begin position="216"/>
        <end position="233"/>
    </location>
</feature>
<dbReference type="PROSITE" id="PS50090">
    <property type="entry name" value="MYB_LIKE"/>
    <property type="match status" value="1"/>
</dbReference>
<dbReference type="InterPro" id="IPR001005">
    <property type="entry name" value="SANT/Myb"/>
</dbReference>
<dbReference type="PANTHER" id="PTHR45125">
    <property type="entry name" value="F21J9.4-RELATED"/>
    <property type="match status" value="1"/>
</dbReference>
<evidence type="ECO:0000256" key="1">
    <source>
        <dbReference type="SAM" id="MobiDB-lite"/>
    </source>
</evidence>
<organism evidence="3">
    <name type="scientific">Arundo donax</name>
    <name type="common">Giant reed</name>
    <name type="synonym">Donax arundinaceus</name>
    <dbReference type="NCBI Taxonomy" id="35708"/>
    <lineage>
        <taxon>Eukaryota</taxon>
        <taxon>Viridiplantae</taxon>
        <taxon>Streptophyta</taxon>
        <taxon>Embryophyta</taxon>
        <taxon>Tracheophyta</taxon>
        <taxon>Spermatophyta</taxon>
        <taxon>Magnoliopsida</taxon>
        <taxon>Liliopsida</taxon>
        <taxon>Poales</taxon>
        <taxon>Poaceae</taxon>
        <taxon>PACMAD clade</taxon>
        <taxon>Arundinoideae</taxon>
        <taxon>Arundineae</taxon>
        <taxon>Arundo</taxon>
    </lineage>
</organism>
<name>A0A0A8Z2D1_ARUDO</name>
<dbReference type="InterPro" id="IPR029466">
    <property type="entry name" value="NAM-associated_C"/>
</dbReference>
<feature type="domain" description="Myb-like" evidence="2">
    <location>
        <begin position="35"/>
        <end position="104"/>
    </location>
</feature>
<dbReference type="EMBL" id="GBRH01268888">
    <property type="protein sequence ID" value="JAD29007.1"/>
    <property type="molecule type" value="Transcribed_RNA"/>
</dbReference>
<dbReference type="PANTHER" id="PTHR45125:SF28">
    <property type="entry name" value="OS02G0603500 PROTEIN"/>
    <property type="match status" value="1"/>
</dbReference>
<dbReference type="AlphaFoldDB" id="A0A0A8Z2D1"/>